<proteinExistence type="predicted"/>
<dbReference type="GO" id="GO:0008081">
    <property type="term" value="F:phosphoric diester hydrolase activity"/>
    <property type="evidence" value="ECO:0007669"/>
    <property type="project" value="UniProtKB-ARBA"/>
</dbReference>
<dbReference type="PANTHER" id="PTHR43155">
    <property type="entry name" value="CYCLIC DI-GMP PHOSPHODIESTERASE PA4108-RELATED"/>
    <property type="match status" value="1"/>
</dbReference>
<dbReference type="InterPro" id="IPR006675">
    <property type="entry name" value="HDIG_dom"/>
</dbReference>
<organism evidence="3 4">
    <name type="scientific">Pseudoxanthomonas composti</name>
    <dbReference type="NCBI Taxonomy" id="2137479"/>
    <lineage>
        <taxon>Bacteria</taxon>
        <taxon>Pseudomonadati</taxon>
        <taxon>Pseudomonadota</taxon>
        <taxon>Gammaproteobacteria</taxon>
        <taxon>Lysobacterales</taxon>
        <taxon>Lysobacteraceae</taxon>
        <taxon>Pseudoxanthomonas</taxon>
    </lineage>
</organism>
<dbReference type="RefSeq" id="WP_129471741.1">
    <property type="nucleotide sequence ID" value="NZ_SAWZ01000007.1"/>
</dbReference>
<dbReference type="Proteomes" id="UP000289784">
    <property type="component" value="Unassembled WGS sequence"/>
</dbReference>
<dbReference type="InterPro" id="IPR021812">
    <property type="entry name" value="DUF3391"/>
</dbReference>
<reference evidence="3 4" key="1">
    <citation type="submission" date="2019-01" db="EMBL/GenBank/DDBJ databases">
        <title>Pseudoxanthomonas composti sp. nov., isolated from compost.</title>
        <authorList>
            <person name="Yang G."/>
        </authorList>
    </citation>
    <scope>NUCLEOTIDE SEQUENCE [LARGE SCALE GENOMIC DNA]</scope>
    <source>
        <strain evidence="3 4">GSS15</strain>
    </source>
</reference>
<dbReference type="Gene3D" id="1.10.3210.10">
    <property type="entry name" value="Hypothetical protein af1432"/>
    <property type="match status" value="1"/>
</dbReference>
<dbReference type="CDD" id="cd00077">
    <property type="entry name" value="HDc"/>
    <property type="match status" value="1"/>
</dbReference>
<comment type="caution">
    <text evidence="3">The sequence shown here is derived from an EMBL/GenBank/DDBJ whole genome shotgun (WGS) entry which is preliminary data.</text>
</comment>
<dbReference type="Pfam" id="PF11871">
    <property type="entry name" value="DUF3391"/>
    <property type="match status" value="1"/>
</dbReference>
<protein>
    <submittedName>
        <fullName evidence="3">HD-GYP domain-containing protein</fullName>
    </submittedName>
</protein>
<evidence type="ECO:0000313" key="4">
    <source>
        <dbReference type="Proteomes" id="UP000289784"/>
    </source>
</evidence>
<keyword evidence="4" id="KW-1185">Reference proteome</keyword>
<evidence type="ECO:0000259" key="2">
    <source>
        <dbReference type="PROSITE" id="PS51832"/>
    </source>
</evidence>
<accession>A0A4V1N0W1</accession>
<evidence type="ECO:0000313" key="3">
    <source>
        <dbReference type="EMBL" id="RXR03429.1"/>
    </source>
</evidence>
<dbReference type="Pfam" id="PF13487">
    <property type="entry name" value="HD_5"/>
    <property type="match status" value="1"/>
</dbReference>
<dbReference type="PANTHER" id="PTHR43155:SF2">
    <property type="entry name" value="CYCLIC DI-GMP PHOSPHODIESTERASE PA4108"/>
    <property type="match status" value="1"/>
</dbReference>
<dbReference type="OrthoDB" id="9802066at2"/>
<feature type="region of interest" description="Disordered" evidence="1">
    <location>
        <begin position="93"/>
        <end position="123"/>
    </location>
</feature>
<dbReference type="InterPro" id="IPR003607">
    <property type="entry name" value="HD/PDEase_dom"/>
</dbReference>
<evidence type="ECO:0000256" key="1">
    <source>
        <dbReference type="SAM" id="MobiDB-lite"/>
    </source>
</evidence>
<gene>
    <name evidence="3" type="ORF">EPA99_13385</name>
</gene>
<dbReference type="SUPFAM" id="SSF109604">
    <property type="entry name" value="HD-domain/PDEase-like"/>
    <property type="match status" value="1"/>
</dbReference>
<dbReference type="InterPro" id="IPR037522">
    <property type="entry name" value="HD_GYP_dom"/>
</dbReference>
<sequence length="432" mass="47231">MLRTIDSAQLQPGMYIHKLLGAWVKHPFWRASFLASAEDVLCLQRSAVEQVVIDTSRGLDVAQDLGAEQAEPPEPETKRDTATDAALDTAQDQAGEAGIDESDEGQTGRAPAPGKAPSTAASSLAAEVQRARRICLDGRETVEAMFRDVRLGRTVDPERAMPLVEQINASVMRHPNALISVARLKTADDYTYLHSMAVAALMSALARQQGLSDEQVLEAAMGGLLHDMGKAMTPLEILNKPGRLTDGEFDVMRRHPNDGMQLLMAAGMDNPAVLQIALHHHEKIDGSGYPHKLVGDDISLMARMGAICDVYDAVTSDRPYKSGWDPAESLRHMVSWKGHFDPLLLQAFVKSLGIYPVGSLVRLASDKLAVVVEQAPGSLLMPRVRAFYSARSRIQILIHDIDLATPGCQDRIVNIESPAQWGFKSLEKLWLH</sequence>
<dbReference type="AlphaFoldDB" id="A0A4V1N0W1"/>
<name>A0A4V1N0W1_9GAMM</name>
<feature type="domain" description="HD-GYP" evidence="2">
    <location>
        <begin position="169"/>
        <end position="364"/>
    </location>
</feature>
<dbReference type="PROSITE" id="PS51832">
    <property type="entry name" value="HD_GYP"/>
    <property type="match status" value="1"/>
</dbReference>
<dbReference type="NCBIfam" id="TIGR00277">
    <property type="entry name" value="HDIG"/>
    <property type="match status" value="1"/>
</dbReference>
<dbReference type="SMART" id="SM00471">
    <property type="entry name" value="HDc"/>
    <property type="match status" value="1"/>
</dbReference>
<dbReference type="EMBL" id="SAWZ01000007">
    <property type="protein sequence ID" value="RXR03429.1"/>
    <property type="molecule type" value="Genomic_DNA"/>
</dbReference>